<dbReference type="InterPro" id="IPR015424">
    <property type="entry name" value="PyrdxlP-dep_Trfase"/>
</dbReference>
<evidence type="ECO:0000256" key="1">
    <source>
        <dbReference type="ARBA" id="ARBA00001933"/>
    </source>
</evidence>
<dbReference type="Pfam" id="PF01212">
    <property type="entry name" value="Beta_elim_lyase"/>
    <property type="match status" value="1"/>
</dbReference>
<proteinExistence type="inferred from homology"/>
<name>A0A6H0XN52_9PEZI</name>
<dbReference type="SUPFAM" id="SSF53383">
    <property type="entry name" value="PLP-dependent transferases"/>
    <property type="match status" value="1"/>
</dbReference>
<dbReference type="GO" id="GO:0006567">
    <property type="term" value="P:L-threonine catabolic process"/>
    <property type="evidence" value="ECO:0007669"/>
    <property type="project" value="TreeGrafter"/>
</dbReference>
<dbReference type="GO" id="GO:0006545">
    <property type="term" value="P:glycine biosynthetic process"/>
    <property type="evidence" value="ECO:0007669"/>
    <property type="project" value="TreeGrafter"/>
</dbReference>
<evidence type="ECO:0000256" key="3">
    <source>
        <dbReference type="ARBA" id="ARBA00022898"/>
    </source>
</evidence>
<dbReference type="InterPro" id="IPR015421">
    <property type="entry name" value="PyrdxlP-dep_Trfase_major"/>
</dbReference>
<dbReference type="EMBL" id="CP051139">
    <property type="protein sequence ID" value="QIW96064.1"/>
    <property type="molecule type" value="Genomic_DNA"/>
</dbReference>
<comment type="similarity">
    <text evidence="2">Belongs to the threonine aldolase family.</text>
</comment>
<reference evidence="5 6" key="1">
    <citation type="journal article" date="2016" name="Sci. Rep.">
        <title>Peltaster fructicola genome reveals evolution from an invasive phytopathogen to an ectophytic parasite.</title>
        <authorList>
            <person name="Xu C."/>
            <person name="Chen H."/>
            <person name="Gleason M.L."/>
            <person name="Xu J.R."/>
            <person name="Liu H."/>
            <person name="Zhang R."/>
            <person name="Sun G."/>
        </authorList>
    </citation>
    <scope>NUCLEOTIDE SEQUENCE [LARGE SCALE GENOMIC DNA]</scope>
    <source>
        <strain evidence="5 6">LNHT1506</strain>
    </source>
</reference>
<dbReference type="PANTHER" id="PTHR48097">
    <property type="entry name" value="L-THREONINE ALDOLASE-RELATED"/>
    <property type="match status" value="1"/>
</dbReference>
<evidence type="ECO:0000259" key="4">
    <source>
        <dbReference type="Pfam" id="PF01212"/>
    </source>
</evidence>
<dbReference type="GO" id="GO:0008732">
    <property type="term" value="F:L-allo-threonine aldolase activity"/>
    <property type="evidence" value="ECO:0007669"/>
    <property type="project" value="TreeGrafter"/>
</dbReference>
<evidence type="ECO:0000313" key="5">
    <source>
        <dbReference type="EMBL" id="QIW96064.1"/>
    </source>
</evidence>
<accession>A0A6H0XN52</accession>
<dbReference type="InterPro" id="IPR001597">
    <property type="entry name" value="ArAA_b-elim_lyase/Thr_aldolase"/>
</dbReference>
<dbReference type="GO" id="GO:0005829">
    <property type="term" value="C:cytosol"/>
    <property type="evidence" value="ECO:0007669"/>
    <property type="project" value="TreeGrafter"/>
</dbReference>
<keyword evidence="3" id="KW-0663">Pyridoxal phosphate</keyword>
<dbReference type="PANTHER" id="PTHR48097:SF9">
    <property type="entry name" value="L-THREONINE ALDOLASE"/>
    <property type="match status" value="1"/>
</dbReference>
<evidence type="ECO:0000313" key="6">
    <source>
        <dbReference type="Proteomes" id="UP000503462"/>
    </source>
</evidence>
<evidence type="ECO:0000256" key="2">
    <source>
        <dbReference type="ARBA" id="ARBA00006966"/>
    </source>
</evidence>
<keyword evidence="6" id="KW-1185">Reference proteome</keyword>
<dbReference type="AlphaFoldDB" id="A0A6H0XN52"/>
<organism evidence="5 6">
    <name type="scientific">Peltaster fructicola</name>
    <dbReference type="NCBI Taxonomy" id="286661"/>
    <lineage>
        <taxon>Eukaryota</taxon>
        <taxon>Fungi</taxon>
        <taxon>Dikarya</taxon>
        <taxon>Ascomycota</taxon>
        <taxon>Pezizomycotina</taxon>
        <taxon>Dothideomycetes</taxon>
        <taxon>Dothideomycetes incertae sedis</taxon>
        <taxon>Peltaster</taxon>
    </lineage>
</organism>
<dbReference type="OrthoDB" id="10261951at2759"/>
<dbReference type="Proteomes" id="UP000503462">
    <property type="component" value="Chromosome 1"/>
</dbReference>
<dbReference type="Gene3D" id="3.40.640.10">
    <property type="entry name" value="Type I PLP-dependent aspartate aminotransferase-like (Major domain)"/>
    <property type="match status" value="1"/>
</dbReference>
<comment type="cofactor">
    <cofactor evidence="1">
        <name>pyridoxal 5'-phosphate</name>
        <dbReference type="ChEBI" id="CHEBI:597326"/>
    </cofactor>
</comment>
<gene>
    <name evidence="5" type="ORF">AMS68_001582</name>
</gene>
<feature type="domain" description="Aromatic amino acid beta-eliminating lyase/threonine aldolase" evidence="4">
    <location>
        <begin position="86"/>
        <end position="292"/>
    </location>
</feature>
<sequence>MSNAITDCGDSDAIEQPLINTTHVDSKAPPSTRLCMFAAPISTFERLSQTADYVKNPQQYLINKLGQHTYDERQDLLCIAPSYQGDVYGDRGHKTHFEQHIANQLGKKHGLFFITGVQAQLIALKVHCTAANNPRVAWHVSSHLESAEEGAFEELYGLKRMTLGNDARQLPTVDEIIRTASLRESQRPAVILLEVPNRTLGCSTYTFEELQHISAACHEHGVLLHLDGARLWEIGPYYRETADKSLADVVRLFDTAYVSFYKGLAGVTGAVLVTNDSGVLNEAKMWQRRAGGNPFTMVYETIDCERGFNENIGSFSRKWKKMDDIVRAIRAAVDSYKSPEGLDIVEFWPAEPKCCQVRTIFNGYTAEQLNEARDRTESKTGIRVFEMLWSSFSLDEKLAADRAGCTLEADPFKIQHEIEWMIMSVTEKIDTAVFVKGYVTLCQELQSDERRLISSSTTS</sequence>
<protein>
    <recommendedName>
        <fullName evidence="4">Aromatic amino acid beta-eliminating lyase/threonine aldolase domain-containing protein</fullName>
    </recommendedName>
</protein>